<keyword evidence="5" id="KW-0997">Cell inner membrane</keyword>
<evidence type="ECO:0000256" key="4">
    <source>
        <dbReference type="ARBA" id="ARBA00023136"/>
    </source>
</evidence>
<dbReference type="KEGG" id="bhe:BH05600"/>
<keyword evidence="2 5" id="KW-0812">Transmembrane</keyword>
<keyword evidence="4 5" id="KW-0472">Membrane</keyword>
<gene>
    <name evidence="5 6" type="primary">tatC</name>
    <name evidence="6" type="ordered locus">BH05600</name>
</gene>
<dbReference type="InterPro" id="IPR002033">
    <property type="entry name" value="TatC"/>
</dbReference>
<dbReference type="GO" id="GO:0043953">
    <property type="term" value="P:protein transport by the Tat complex"/>
    <property type="evidence" value="ECO:0007669"/>
    <property type="project" value="UniProtKB-UniRule"/>
</dbReference>
<dbReference type="OrthoDB" id="9777044at2"/>
<evidence type="ECO:0000256" key="5">
    <source>
        <dbReference type="HAMAP-Rule" id="MF_00902"/>
    </source>
</evidence>
<protein>
    <recommendedName>
        <fullName evidence="5">Sec-independent protein translocase protein TatC</fullName>
    </recommendedName>
</protein>
<dbReference type="PaxDb" id="283166-BH05600"/>
<evidence type="ECO:0000256" key="2">
    <source>
        <dbReference type="ARBA" id="ARBA00022692"/>
    </source>
</evidence>
<dbReference type="GO" id="GO:0009977">
    <property type="term" value="F:proton motive force dependent protein transmembrane transporter activity"/>
    <property type="evidence" value="ECO:0007669"/>
    <property type="project" value="TreeGrafter"/>
</dbReference>
<feature type="transmembrane region" description="Helical" evidence="5">
    <location>
        <begin position="212"/>
        <end position="229"/>
    </location>
</feature>
<keyword evidence="5" id="KW-0811">Translocation</keyword>
<dbReference type="GeneID" id="92985219"/>
<dbReference type="AlphaFoldDB" id="A0A0H3LXY3"/>
<dbReference type="NCBIfam" id="TIGR00945">
    <property type="entry name" value="tatC"/>
    <property type="match status" value="1"/>
</dbReference>
<feature type="transmembrane region" description="Helical" evidence="5">
    <location>
        <begin position="235"/>
        <end position="253"/>
    </location>
</feature>
<dbReference type="PRINTS" id="PR01840">
    <property type="entry name" value="TATCFAMILY"/>
</dbReference>
<feature type="transmembrane region" description="Helical" evidence="5">
    <location>
        <begin position="26"/>
        <end position="47"/>
    </location>
</feature>
<name>A0A0H3LXY3_BARHE</name>
<comment type="subcellular location">
    <subcellularLocation>
        <location evidence="5">Cell inner membrane</location>
        <topology evidence="5">Multi-pass membrane protein</topology>
    </subcellularLocation>
    <subcellularLocation>
        <location evidence="1">Membrane</location>
        <topology evidence="1">Multi-pass membrane protein</topology>
    </subcellularLocation>
</comment>
<comment type="subunit">
    <text evidence="5">The Tat system comprises two distinct complexes: a TatABC complex, containing multiple copies of TatA, TatB and TatC subunits, and a separate TatA complex, containing only TatA subunits. Substrates initially bind to the TatABC complex, which probably triggers association of the separate TatA complex to form the active translocon.</text>
</comment>
<keyword evidence="7" id="KW-1185">Reference proteome</keyword>
<feature type="transmembrane region" description="Helical" evidence="5">
    <location>
        <begin position="168"/>
        <end position="191"/>
    </location>
</feature>
<dbReference type="HAMAP" id="MF_00902">
    <property type="entry name" value="TatC"/>
    <property type="match status" value="1"/>
</dbReference>
<dbReference type="GO" id="GO:0065002">
    <property type="term" value="P:intracellular protein transmembrane transport"/>
    <property type="evidence" value="ECO:0007669"/>
    <property type="project" value="TreeGrafter"/>
</dbReference>
<comment type="function">
    <text evidence="5">Part of the twin-arginine translocation (Tat) system that transports large folded proteins containing a characteristic twin-arginine motif in their signal peptide across membranes. Together with TatB, TatC is part of a receptor directly interacting with Tat signal peptides.</text>
</comment>
<evidence type="ECO:0000313" key="6">
    <source>
        <dbReference type="EMBL" id="CAF27368.1"/>
    </source>
</evidence>
<dbReference type="eggNOG" id="COG0805">
    <property type="taxonomic scope" value="Bacteria"/>
</dbReference>
<evidence type="ECO:0000256" key="3">
    <source>
        <dbReference type="ARBA" id="ARBA00022989"/>
    </source>
</evidence>
<comment type="similarity">
    <text evidence="5">Belongs to the TatC family.</text>
</comment>
<dbReference type="RefSeq" id="WP_011180489.1">
    <property type="nucleotide sequence ID" value="NC_005956.1"/>
</dbReference>
<evidence type="ECO:0000256" key="1">
    <source>
        <dbReference type="ARBA" id="ARBA00004141"/>
    </source>
</evidence>
<feature type="transmembrane region" description="Helical" evidence="5">
    <location>
        <begin position="86"/>
        <end position="107"/>
    </location>
</feature>
<sequence>MNVKKDEVDANMAPLLEHLIELRQRIIAALIACFIAFIICFLVKDYILNFLILPYQWAMKISGGNPEGIRLQSTQVWETFLTKMKLAAFGATILSFPYTAFQFYSFIAPGLYKNERMAFLPFLIGGPILFCVGGAFVYALLAPIMLWFSLSQQFLPDVHLRIEFIVRISDYLSFMTSFILIFGLIFQLPLVTSLLMKVGLLTSHSLASKRKWAILISFIIAAIVTPSDFFTMFAVALPTIALYEISILIAYYMEKKKNSFKRSL</sequence>
<dbReference type="Proteomes" id="UP000000421">
    <property type="component" value="Chromosome"/>
</dbReference>
<proteinExistence type="inferred from homology"/>
<keyword evidence="5" id="KW-1003">Cell membrane</keyword>
<organism evidence="6 7">
    <name type="scientific">Bartonella henselae (strain ATCC 49882 / DSM 28221 / CCUG 30454 / Houston 1)</name>
    <name type="common">Rochalimaea henselae</name>
    <dbReference type="NCBI Taxonomy" id="283166"/>
    <lineage>
        <taxon>Bacteria</taxon>
        <taxon>Pseudomonadati</taxon>
        <taxon>Pseudomonadota</taxon>
        <taxon>Alphaproteobacteria</taxon>
        <taxon>Hyphomicrobiales</taxon>
        <taxon>Bartonellaceae</taxon>
        <taxon>Bartonella</taxon>
    </lineage>
</organism>
<keyword evidence="5" id="KW-0653">Protein transport</keyword>
<accession>A0A0K8IZF6</accession>
<dbReference type="PANTHER" id="PTHR30371:SF0">
    <property type="entry name" value="SEC-INDEPENDENT PROTEIN TRANSLOCASE PROTEIN TATC, CHLOROPLASTIC-RELATED"/>
    <property type="match status" value="1"/>
</dbReference>
<keyword evidence="5" id="KW-0813">Transport</keyword>
<evidence type="ECO:0000313" key="7">
    <source>
        <dbReference type="Proteomes" id="UP000000421"/>
    </source>
</evidence>
<accession>A0A0H3LXY3</accession>
<dbReference type="PANTHER" id="PTHR30371">
    <property type="entry name" value="SEC-INDEPENDENT PROTEIN TRANSLOCASE PROTEIN TATC"/>
    <property type="match status" value="1"/>
</dbReference>
<feature type="transmembrane region" description="Helical" evidence="5">
    <location>
        <begin position="119"/>
        <end position="148"/>
    </location>
</feature>
<dbReference type="EnsemblBacteria" id="CAF27368">
    <property type="protein sequence ID" value="CAF27368"/>
    <property type="gene ID" value="BH05600"/>
</dbReference>
<reference evidence="6 7" key="1">
    <citation type="journal article" date="2004" name="Proc. Natl. Acad. Sci. U.S.A.">
        <title>The louse-borne human pathogen Bartonella quintana is a genomic derivative of the zoonotic agent Bartonella henselae.</title>
        <authorList>
            <person name="Alsmark U.C.M."/>
            <person name="Frank A.C."/>
            <person name="Karlberg E.O."/>
            <person name="Legault B.-A."/>
            <person name="Ardell D.H."/>
            <person name="Canbaeck B."/>
            <person name="Eriksson A.-S."/>
            <person name="Naeslund A.K."/>
            <person name="Handley S.A."/>
            <person name="Huvet M."/>
            <person name="La Scola B."/>
            <person name="Holmberg M."/>
            <person name="Andersson S.G.E."/>
        </authorList>
    </citation>
    <scope>NUCLEOTIDE SEQUENCE [LARGE SCALE GENOMIC DNA]</scope>
    <source>
        <strain evidence="7">ATCC 49882 / DSM 28221 / CCUG 30454 / Houston 1</strain>
    </source>
</reference>
<dbReference type="GO" id="GO:0033281">
    <property type="term" value="C:TAT protein transport complex"/>
    <property type="evidence" value="ECO:0007669"/>
    <property type="project" value="UniProtKB-UniRule"/>
</dbReference>
<dbReference type="Pfam" id="PF00902">
    <property type="entry name" value="TatC"/>
    <property type="match status" value="1"/>
</dbReference>
<dbReference type="EMBL" id="BX897699">
    <property type="protein sequence ID" value="CAF27368.1"/>
    <property type="molecule type" value="Genomic_DNA"/>
</dbReference>
<keyword evidence="3 5" id="KW-1133">Transmembrane helix</keyword>